<comment type="caution">
    <text evidence="1">The sequence shown here is derived from an EMBL/GenBank/DDBJ whole genome shotgun (WGS) entry which is preliminary data.</text>
</comment>
<accession>A0AA38CQT9</accession>
<dbReference type="Proteomes" id="UP000824469">
    <property type="component" value="Unassembled WGS sequence"/>
</dbReference>
<sequence length="71" mass="7877">MPSFSCVVFTHSQSEKRTYPSITVKEKKFDDPLVATLQNKIISRGSPLPSFMKSTLLNPNPIASKKTPTIP</sequence>
<reference evidence="1 2" key="1">
    <citation type="journal article" date="2021" name="Nat. Plants">
        <title>The Taxus genome provides insights into paclitaxel biosynthesis.</title>
        <authorList>
            <person name="Xiong X."/>
            <person name="Gou J."/>
            <person name="Liao Q."/>
            <person name="Li Y."/>
            <person name="Zhou Q."/>
            <person name="Bi G."/>
            <person name="Li C."/>
            <person name="Du R."/>
            <person name="Wang X."/>
            <person name="Sun T."/>
            <person name="Guo L."/>
            <person name="Liang H."/>
            <person name="Lu P."/>
            <person name="Wu Y."/>
            <person name="Zhang Z."/>
            <person name="Ro D.K."/>
            <person name="Shang Y."/>
            <person name="Huang S."/>
            <person name="Yan J."/>
        </authorList>
    </citation>
    <scope>NUCLEOTIDE SEQUENCE [LARGE SCALE GENOMIC DNA]</scope>
    <source>
        <strain evidence="1">Ta-2019</strain>
    </source>
</reference>
<dbReference type="AlphaFoldDB" id="A0AA38CQT9"/>
<organism evidence="1 2">
    <name type="scientific">Taxus chinensis</name>
    <name type="common">Chinese yew</name>
    <name type="synonym">Taxus wallichiana var. chinensis</name>
    <dbReference type="NCBI Taxonomy" id="29808"/>
    <lineage>
        <taxon>Eukaryota</taxon>
        <taxon>Viridiplantae</taxon>
        <taxon>Streptophyta</taxon>
        <taxon>Embryophyta</taxon>
        <taxon>Tracheophyta</taxon>
        <taxon>Spermatophyta</taxon>
        <taxon>Pinopsida</taxon>
        <taxon>Pinidae</taxon>
        <taxon>Conifers II</taxon>
        <taxon>Cupressales</taxon>
        <taxon>Taxaceae</taxon>
        <taxon>Taxus</taxon>
    </lineage>
</organism>
<dbReference type="EMBL" id="JAHRHJ020000009">
    <property type="protein sequence ID" value="KAH9302002.1"/>
    <property type="molecule type" value="Genomic_DNA"/>
</dbReference>
<gene>
    <name evidence="1" type="ORF">KI387_013585</name>
</gene>
<proteinExistence type="predicted"/>
<evidence type="ECO:0000313" key="2">
    <source>
        <dbReference type="Proteomes" id="UP000824469"/>
    </source>
</evidence>
<protein>
    <submittedName>
        <fullName evidence="1">Uncharacterized protein</fullName>
    </submittedName>
</protein>
<feature type="non-terminal residue" evidence="1">
    <location>
        <position position="71"/>
    </location>
</feature>
<keyword evidence="2" id="KW-1185">Reference proteome</keyword>
<evidence type="ECO:0000313" key="1">
    <source>
        <dbReference type="EMBL" id="KAH9302002.1"/>
    </source>
</evidence>
<name>A0AA38CQT9_TAXCH</name>